<evidence type="ECO:0008006" key="3">
    <source>
        <dbReference type="Google" id="ProtNLM"/>
    </source>
</evidence>
<dbReference type="AlphaFoldDB" id="A0A3Q9HPR3"/>
<organism evidence="1 2">
    <name type="scientific">Anoxybacter fermentans</name>
    <dbReference type="NCBI Taxonomy" id="1323375"/>
    <lineage>
        <taxon>Bacteria</taxon>
        <taxon>Bacillati</taxon>
        <taxon>Bacillota</taxon>
        <taxon>Clostridia</taxon>
        <taxon>Halanaerobiales</taxon>
        <taxon>Anoxybacter</taxon>
    </lineage>
</organism>
<dbReference type="KEGG" id="aft:BBF96_04850"/>
<dbReference type="RefSeq" id="WP_127016114.1">
    <property type="nucleotide sequence ID" value="NZ_CP016379.1"/>
</dbReference>
<gene>
    <name evidence="1" type="ORF">BBF96_04850</name>
</gene>
<sequence>MTADVRPLTLPPYIPETITYLEKIARGERVGRGRKINQIEELYVKSSKELYYNLLNIVKAWGDQPAVRQIIFFHYLQKEPLLKEMILECIYPGFKENRFLWKETELKFFLQQKGLTKSEQSRTLKIAEKALREVKMFMVNRKEKFLEYQRPAVEAVAYALYAEYSEGFEAGKRFSLKNPPLEQILKYAAFPAYFLLDPKTVPLILEACRIKNYISLESRGGLCQYALIYQDLTELVEYMIQGGHK</sequence>
<reference evidence="1 2" key="1">
    <citation type="submission" date="2016-07" db="EMBL/GenBank/DDBJ databases">
        <title>Genome and transcriptome analysis of iron-reducing fermentative bacteria Anoxybacter fermentans.</title>
        <authorList>
            <person name="Zeng X."/>
            <person name="Shao Z."/>
        </authorList>
    </citation>
    <scope>NUCLEOTIDE SEQUENCE [LARGE SCALE GENOMIC DNA]</scope>
    <source>
        <strain evidence="1 2">DY22613</strain>
    </source>
</reference>
<dbReference type="EMBL" id="CP016379">
    <property type="protein sequence ID" value="AZR72780.1"/>
    <property type="molecule type" value="Genomic_DNA"/>
</dbReference>
<dbReference type="OrthoDB" id="9893378at2"/>
<evidence type="ECO:0000313" key="2">
    <source>
        <dbReference type="Proteomes" id="UP000267250"/>
    </source>
</evidence>
<evidence type="ECO:0000313" key="1">
    <source>
        <dbReference type="EMBL" id="AZR72780.1"/>
    </source>
</evidence>
<accession>A0A3Q9HPR3</accession>
<proteinExistence type="predicted"/>
<protein>
    <recommendedName>
        <fullName evidence="3">DUF1819 domain-containing protein</fullName>
    </recommendedName>
</protein>
<name>A0A3Q9HPR3_9FIRM</name>
<dbReference type="Proteomes" id="UP000267250">
    <property type="component" value="Chromosome"/>
</dbReference>
<keyword evidence="2" id="KW-1185">Reference proteome</keyword>